<dbReference type="InterPro" id="IPR052583">
    <property type="entry name" value="ATP-helicase/E3_Ub-Ligase"/>
</dbReference>
<dbReference type="InterPro" id="IPR027417">
    <property type="entry name" value="P-loop_NTPase"/>
</dbReference>
<keyword evidence="5" id="KW-0862">Zinc</keyword>
<evidence type="ECO:0000313" key="12">
    <source>
        <dbReference type="Proteomes" id="UP000195602"/>
    </source>
</evidence>
<feature type="domain" description="RING-type" evidence="9">
    <location>
        <begin position="1368"/>
        <end position="1406"/>
    </location>
</feature>
<dbReference type="GO" id="GO:0061630">
    <property type="term" value="F:ubiquitin protein ligase activity"/>
    <property type="evidence" value="ECO:0007669"/>
    <property type="project" value="TreeGrafter"/>
</dbReference>
<accession>A0AA91T2J5</accession>
<dbReference type="InterPro" id="IPR000330">
    <property type="entry name" value="SNF2_N"/>
</dbReference>
<dbReference type="InterPro" id="IPR017907">
    <property type="entry name" value="Znf_RING_CS"/>
</dbReference>
<dbReference type="Pfam" id="PF00176">
    <property type="entry name" value="SNF2-rel_dom"/>
    <property type="match status" value="1"/>
</dbReference>
<dbReference type="PANTHER" id="PTHR45865:SF1">
    <property type="entry name" value="E3 UBIQUITIN-PROTEIN LIGASE SHPRH"/>
    <property type="match status" value="1"/>
</dbReference>
<organism evidence="11 12">
    <name type="scientific">Clavispora lusitaniae</name>
    <name type="common">Candida lusitaniae</name>
    <dbReference type="NCBI Taxonomy" id="36911"/>
    <lineage>
        <taxon>Eukaryota</taxon>
        <taxon>Fungi</taxon>
        <taxon>Dikarya</taxon>
        <taxon>Ascomycota</taxon>
        <taxon>Saccharomycotina</taxon>
        <taxon>Pichiomycetes</taxon>
        <taxon>Metschnikowiaceae</taxon>
        <taxon>Clavispora</taxon>
    </lineage>
</organism>
<dbReference type="GO" id="GO:0000209">
    <property type="term" value="P:protein polyubiquitination"/>
    <property type="evidence" value="ECO:0007669"/>
    <property type="project" value="TreeGrafter"/>
</dbReference>
<keyword evidence="11" id="KW-0347">Helicase</keyword>
<evidence type="ECO:0000256" key="3">
    <source>
        <dbReference type="ARBA" id="ARBA00022771"/>
    </source>
</evidence>
<evidence type="ECO:0000256" key="7">
    <source>
        <dbReference type="PROSITE-ProRule" id="PRU00175"/>
    </source>
</evidence>
<dbReference type="KEGG" id="clus:A9F13_05g01287"/>
<dbReference type="SMART" id="SM00487">
    <property type="entry name" value="DEXDc"/>
    <property type="match status" value="1"/>
</dbReference>
<evidence type="ECO:0000256" key="2">
    <source>
        <dbReference type="ARBA" id="ARBA00022741"/>
    </source>
</evidence>
<dbReference type="PANTHER" id="PTHR45865">
    <property type="entry name" value="E3 UBIQUITIN-PROTEIN LIGASE SHPRH FAMILY MEMBER"/>
    <property type="match status" value="1"/>
</dbReference>
<evidence type="ECO:0000256" key="1">
    <source>
        <dbReference type="ARBA" id="ARBA00022723"/>
    </source>
</evidence>
<evidence type="ECO:0000259" key="10">
    <source>
        <dbReference type="PROSITE" id="PS51194"/>
    </source>
</evidence>
<dbReference type="Pfam" id="PF00271">
    <property type="entry name" value="Helicase_C"/>
    <property type="match status" value="1"/>
</dbReference>
<evidence type="ECO:0000256" key="5">
    <source>
        <dbReference type="ARBA" id="ARBA00022833"/>
    </source>
</evidence>
<dbReference type="PROSITE" id="PS50089">
    <property type="entry name" value="ZF_RING_2"/>
    <property type="match status" value="1"/>
</dbReference>
<reference evidence="11 12" key="1">
    <citation type="submission" date="2017-04" db="EMBL/GenBank/DDBJ databases">
        <title>Draft genome of the yeast Clavispora lusitaniae type strain CBS 6936.</title>
        <authorList>
            <person name="Durrens P."/>
            <person name="Klopp C."/>
            <person name="Biteau N."/>
            <person name="Fitton-Ouhabi V."/>
            <person name="Dementhon K."/>
            <person name="Accoceberry I."/>
            <person name="Sherman D.J."/>
            <person name="Noel T."/>
        </authorList>
    </citation>
    <scope>NUCLEOTIDE SEQUENCE [LARGE SCALE GENOMIC DNA]</scope>
    <source>
        <strain evidence="11 12">CBS 6936</strain>
    </source>
</reference>
<proteinExistence type="predicted"/>
<dbReference type="Gene3D" id="3.40.50.10810">
    <property type="entry name" value="Tandem AAA-ATPase domain"/>
    <property type="match status" value="2"/>
</dbReference>
<dbReference type="Gene3D" id="3.30.40.10">
    <property type="entry name" value="Zinc/RING finger domain, C3HC4 (zinc finger)"/>
    <property type="match status" value="1"/>
</dbReference>
<dbReference type="GO" id="GO:0006974">
    <property type="term" value="P:DNA damage response"/>
    <property type="evidence" value="ECO:0007669"/>
    <property type="project" value="TreeGrafter"/>
</dbReference>
<feature type="region of interest" description="Disordered" evidence="8">
    <location>
        <begin position="873"/>
        <end position="895"/>
    </location>
</feature>
<feature type="compositionally biased region" description="Acidic residues" evidence="8">
    <location>
        <begin position="876"/>
        <end position="887"/>
    </location>
</feature>
<feature type="region of interest" description="Disordered" evidence="8">
    <location>
        <begin position="508"/>
        <end position="535"/>
    </location>
</feature>
<dbReference type="Pfam" id="PF26021">
    <property type="entry name" value="Ferritin_C144_05"/>
    <property type="match status" value="1"/>
</dbReference>
<keyword evidence="4" id="KW-0378">Hydrolase</keyword>
<dbReference type="InterPro" id="IPR038718">
    <property type="entry name" value="SNF2-like_sf"/>
</dbReference>
<keyword evidence="6" id="KW-0067">ATP-binding</keyword>
<evidence type="ECO:0000256" key="6">
    <source>
        <dbReference type="ARBA" id="ARBA00022840"/>
    </source>
</evidence>
<dbReference type="GO" id="GO:0008270">
    <property type="term" value="F:zinc ion binding"/>
    <property type="evidence" value="ECO:0007669"/>
    <property type="project" value="UniProtKB-KW"/>
</dbReference>
<feature type="domain" description="Helicase C-terminal" evidence="10">
    <location>
        <begin position="1474"/>
        <end position="1636"/>
    </location>
</feature>
<evidence type="ECO:0000256" key="4">
    <source>
        <dbReference type="ARBA" id="ARBA00022801"/>
    </source>
</evidence>
<dbReference type="Gene3D" id="3.40.50.300">
    <property type="entry name" value="P-loop containing nucleotide triphosphate hydrolases"/>
    <property type="match status" value="1"/>
</dbReference>
<dbReference type="Proteomes" id="UP000195602">
    <property type="component" value="Unassembled WGS sequence"/>
</dbReference>
<dbReference type="InterPro" id="IPR001650">
    <property type="entry name" value="Helicase_C-like"/>
</dbReference>
<dbReference type="SUPFAM" id="SSF52540">
    <property type="entry name" value="P-loop containing nucleoside triphosphate hydrolases"/>
    <property type="match status" value="2"/>
</dbReference>
<dbReference type="SMART" id="SM00184">
    <property type="entry name" value="RING"/>
    <property type="match status" value="1"/>
</dbReference>
<gene>
    <name evidence="11" type="ORF">A9F13_05g01287</name>
</gene>
<protein>
    <submittedName>
        <fullName evidence="11">ATP-dependent helicase</fullName>
    </submittedName>
</protein>
<dbReference type="InterPro" id="IPR059033">
    <property type="entry name" value="C144_05_dom"/>
</dbReference>
<sequence>MNLPDPTPVSGEIVDFDLDAIVGGAGAGASRASNPRSNPISVAPDAIASASDEDGGKTCPINVISRVLQFEAKSPVRLRRVALRQFVGSSLVASSPHTFDFCTDSFDLKAGVEEGLLSVVSRARGHAKSSILMSIHVSDPRRSLFFDEIRFFTHRMKKAKQHFSLAHLKWSLTLNSAKNSVTARLAYVVALTPSFYRYFSSDVSSALVRVLQPEIEPYPPASAEQKAEDSFVERFAQVPVDSHLFYKVISDHTALMPPVEAVGHPHLRTELLPFQRKSVAWLLASEGTEFDAATKQTRSLPLLPNDAVEALRSGQTASSMDAEQVATHVARALARFCYGWRRVNFRGTECWLNELTGNILTTPQVHAFLLEYIDEGSTPLPGRGLLCEEMGLGKTVEIMSLVLLHPRPAEDVGKEISMQLAQEGDVRVVKMAKTTVIAAPDAILRQWFSEITTLCPAMSVTIYRGLGKYPELGNVPRYIAEFLSRFDIVLMNYVTMAREMDYANYSSRHIPTRGGRKRNHTESAGAPEEPKSASETADSFKAEFSLGAETLSHKNYERAVLDELSVRLRREDIKSIPHTHFYESPLMLCQWWRVVLDEVQMVASGASRSFKTAALIPRFHSWGVSGTPVRSPAVLQFLRFSPFDYDISKHCWKRLTEPEYSNADFVRVWSSLALRHTKAMVYDDIKLPPQHRILLTMPFTKVEQDRYDQMFESTVASSGISADAIKEKTPLKLSSSTCVHLRTWLVKLRQLCGNMQIGYLNHIQTARGRSKSKFLLNGIPELKTLENVLDDMIDAVKSDINDGEKTVINKLVDIGSFLEYVLYPEKVLTIMERVLLETTKLIERVSTKCQNDHQEYQMIRRKLSALGSLSKKDLNDVSDEEDSDGEEDQAKKPKLESVEDVDVQALLARYEKLKETVASNKLRLRGWKMLQHKCFFLMASAHFQMYDPEYQTKISDMRVHAEQIADVEVKVQQSGHVQDEMDTDQVMKVEPSFDLLSTFKPQEDWTAEEMKLERHKHLESSLYALAEECRKDILSHSIKEADSVTNKRLSARSLMKEDDWVNDGKTNFPKSSKKLIMSVPLIDLSGITDLIADQKVKQLVVQFTNLVEQFNRQANVINENMAELHKILLVPLTSTEESPDGEEFDNSVQYQERASCLMLVTSQLLKDRSAATFETKTQITEFTKEQDHEFKMEARKVSDGKYLRELNNKRLKARPDGTVSLEEILQDARVLEIEIEDSRKAKSHLPIFHEILSTIRGILENEKTCQSLLSKELSTSFNAVFNARVEYFKQLQQVSDSVQPKAYGFTQEEMDSQVIDSELQKLLMSLVFDRNRLTRAFTRLKYLKTLIPKTDVKVKQEAEEVSDEEMMCIICQSPIIVGSLTACGHRFCKECLNEWLARNSTCPMCKSYTDRDTVYYFTHYKHDLKAHTEENKHTQTEAQHSDAVHQIYKQVDAETLQDIQRMKLSNSYGSKVDMIVKQVLHLRGQDPNVQIVIFSQWRDLLVILASAFDKAKITYVSAKGSHVAASTSKLSDPVEAFKDQNNIKTCFLLNAQAQASGLTLINATHIFLCEPLVNTPTELQAINRIHRIGQKKVTTVWMFAIENTVEENIVALGTRKRQEYLKANAQENSITVEDENNDEGEDNEKIIEIKEDDAMDTTEMVDKDLRTAESFALTVSNGPRSFVGTSEAVDDGDLWNVFFGDKDS</sequence>
<dbReference type="GO" id="GO:0016787">
    <property type="term" value="F:hydrolase activity"/>
    <property type="evidence" value="ECO:0007669"/>
    <property type="project" value="UniProtKB-KW"/>
</dbReference>
<dbReference type="GO" id="GO:0005634">
    <property type="term" value="C:nucleus"/>
    <property type="evidence" value="ECO:0007669"/>
    <property type="project" value="TreeGrafter"/>
</dbReference>
<evidence type="ECO:0000256" key="8">
    <source>
        <dbReference type="SAM" id="MobiDB-lite"/>
    </source>
</evidence>
<dbReference type="SUPFAM" id="SSF57850">
    <property type="entry name" value="RING/U-box"/>
    <property type="match status" value="1"/>
</dbReference>
<comment type="caution">
    <text evidence="11">The sequence shown here is derived from an EMBL/GenBank/DDBJ whole genome shotgun (WGS) entry which is preliminary data.</text>
</comment>
<evidence type="ECO:0000313" key="11">
    <source>
        <dbReference type="EMBL" id="OVF09334.1"/>
    </source>
</evidence>
<keyword evidence="2" id="KW-0547">Nucleotide-binding</keyword>
<name>A0AA91T2J5_CLALS</name>
<evidence type="ECO:0000259" key="9">
    <source>
        <dbReference type="PROSITE" id="PS50089"/>
    </source>
</evidence>
<dbReference type="PROSITE" id="PS00518">
    <property type="entry name" value="ZF_RING_1"/>
    <property type="match status" value="1"/>
</dbReference>
<dbReference type="PROSITE" id="PS51194">
    <property type="entry name" value="HELICASE_CTER"/>
    <property type="match status" value="1"/>
</dbReference>
<dbReference type="GO" id="GO:0005524">
    <property type="term" value="F:ATP binding"/>
    <property type="evidence" value="ECO:0007669"/>
    <property type="project" value="InterPro"/>
</dbReference>
<dbReference type="CDD" id="cd18793">
    <property type="entry name" value="SF2_C_SNF"/>
    <property type="match status" value="1"/>
</dbReference>
<dbReference type="InterPro" id="IPR001841">
    <property type="entry name" value="Znf_RING"/>
</dbReference>
<dbReference type="InterPro" id="IPR013083">
    <property type="entry name" value="Znf_RING/FYVE/PHD"/>
</dbReference>
<keyword evidence="1" id="KW-0479">Metal-binding</keyword>
<dbReference type="GO" id="GO:0004386">
    <property type="term" value="F:helicase activity"/>
    <property type="evidence" value="ECO:0007669"/>
    <property type="project" value="UniProtKB-KW"/>
</dbReference>
<dbReference type="EMBL" id="LYUB02000005">
    <property type="protein sequence ID" value="OVF09334.1"/>
    <property type="molecule type" value="Genomic_DNA"/>
</dbReference>
<keyword evidence="3 7" id="KW-0863">Zinc-finger</keyword>
<dbReference type="InterPro" id="IPR014001">
    <property type="entry name" value="Helicase_ATP-bd"/>
</dbReference>
<dbReference type="Pfam" id="PF13639">
    <property type="entry name" value="zf-RING_2"/>
    <property type="match status" value="1"/>
</dbReference>
<feature type="compositionally biased region" description="Basic residues" evidence="8">
    <location>
        <begin position="510"/>
        <end position="519"/>
    </location>
</feature>
<dbReference type="InterPro" id="IPR049730">
    <property type="entry name" value="SNF2/RAD54-like_C"/>
</dbReference>